<feature type="domain" description="RNase H type-1" evidence="10">
    <location>
        <begin position="2142"/>
        <end position="2279"/>
    </location>
</feature>
<dbReference type="SUPFAM" id="SSF54001">
    <property type="entry name" value="Cysteine proteinases"/>
    <property type="match status" value="1"/>
</dbReference>
<keyword evidence="5" id="KW-0479">Metal-binding</keyword>
<evidence type="ECO:0000256" key="4">
    <source>
        <dbReference type="ARBA" id="ARBA00022722"/>
    </source>
</evidence>
<dbReference type="InterPro" id="IPR012337">
    <property type="entry name" value="RNaseH-like_sf"/>
</dbReference>
<keyword evidence="7" id="KW-0378">Hydrolase</keyword>
<sequence>YALVELCASGNCNAPWLLIISQDRLTRDSGFEKMKLERHVRSVLTGALLDVSGSMQRSFDCQQAAGAASYASKNKWVRSIFQVADQLVEHDVSPTNQVFLGGVGAESQPTVFDILASLEAGQRKREELERRKPELDRKKQELERGKQELDRKKQELEDEARRKKQEYEDRIKRLESSSKQDIIDRALSILESSGAPRVRSWATADMVDRNIRDKRTACVILDALQTDSEFKRKVVDDYLPEQCRNFHWASEAARVTSGFLGSFVGSEDPLLGTDSEVRAVVNKCENFLNAKKKQKETEVKAEVEAEAEAERRRAENELRALSPLTQLTPLSVFAPDEAQKILHSCNEDAELTDERITELLDTIEPFIYGGTPLMEALETSKNIFCSEKRKTEFKLLFILSDGEPADSSGSRDTEMRQKLHNLGVTVVSCFITDTDISDPRRLYSTLDSGWDRPAKFMFHMASTVSTQKVPRTLFIRKGWTIDTDNNETRLFFQINHPDLIDEVCDIAKSCVCSQDALSDVLADVDLDLYINRANEGFEPQRQSELTCYAVASATVMHLSMLRVVGRDGGYPDFFQLRDEIVTQFGQRRARTVEVLRTVCPEYRLQCKEVDERAALDAVIAKRPVVARFHLTKSEWGSFRQFFKQNPEGILTQSDLTGGLGARGDSELFGHAVVLMSFDRHSLRLMNSWGSGWGDGGFFRVQSAAVLRMKFIDVFWTEEQLTEAERAAFRERGPGVAEKLFASLKGLQTCMYRCPLCGEESLVSEFSGHTLEARCPKCRRSFNANLAGSDLALNLYLTSLLHKGNKKTQQPDVLVGAHRKAHQYSRCHSEPSACQLVPERPSWAYQLGAADAQALDGRSGRSLPPEFLADVGLSVFKARMHFIMSRFQNPPTKHCWRYHSSSMDHQAVISRQGSSTGFKGSLNLGNLTPTPGSDSLLQSLQHRAVQGSFPELLPSHQPRRAALQLVNDFTTPTSAAQNIGASTKPADFCFVKINGKQIYLFKLLRRFAKAIGRAVSIEYGGPQAVDIGVMAEKLGEISDVLSGISKAVKTMKSLQDDRTELYRVIEQTKKHAGVVEQLDLPNEPQMKELKLQLVEVRNSRSKLEVWLQKFGKEIQVFERFVTTKIKSSVPPELVKEFCEILISTHKMASDFSAAFDDFIGHLLKAQQIATKLTDKLKQKADELEKKANSTRNRGAAATTGLALGAIGLAALGFFTGGLAWIAAAGCVVGAGVVARNTVVDVKAMRELARGFRDDSNQLEVIAKQLKSSGDKAETIQLDKKAIEALQTALEFFRKDLEKDDRIALLQEQLDEQRAEIAECVYLHPAARASQNDGFQVVTRRRRDEKTSAGPDRKSQRPDERTDPSCRFLAWQKTPMPTQQDGCVAVTHFANGGVVSVSLNSDRTPKIRRLVSLLKTTQQQQQQQHADYACGIWGAFAAPSSRLLIERQQFCCARIVSGCIKPTNVRALLAAADLPPIGHLILERAATLRERALRLPGEVPVHQTAARPCPPRLKSRAHEAWLREQHPVDDRVLLESDYRRPFRGCWRRAALELGINAFEPAGKRAPFPMPEPPWQSPSEVSFDTSLQVTCGRKVPDSIRRERAINALESRPQHDIVIWTDGSATDGYRDGRGAAVLHTLLWGEVHTTAAGSICSSTTAELAAIALGIRRCLQLQQPHGGSIDILTDSLAGILTLQRGPADQREPMGQLVWSLLSQEARPVRITWVPAHVGVDGNERADKAANRASDLTQDQPIAFEAARAAIKRARRHLDLKLSNRSSPWKRYGGLTRGETVAVCQLRAGCSTACAATRYRIGLTETPLCPDCGDEDTEEHLLQQCPRGDSARLAHPLDLNDAGGICRCGHIVQPALHSVARWCDQNKFVLSTGKCSYSTFTLCPNENRGKTRVELSIGGSELRFEPNPVFLGVKFDDHLGFAEHAKDIRRRMAARRRPLQAIAHRQTGATHSILRTVYVATIRAVADYGSGVWLAGAAPSTRLLVERQQNACARLITGCIFTARTEKLLSIAELPPLSHVAIERACTLRERMARLPDGSPSQSIATAVTTPRLKNRAFEAANRPNQAEGGPRRSTPVVNSAAAGRPGPTDPSVPHLAEAGRVQFDVSLSKVISRDMPAAMKANIARQIVGSLETSGHVIWTDGSAAGGFTNGGGAAIAQWLPDNDARLVAAGALCSSFTTELCAIREALDIARHPAPPTGAITIATDSLSAIQALSAGPLCQQNSVAADCWSKLLNLIAMNRPVHFAWVPSRCGVAGNEAADRAAANAAGLDQQAVPIELDAARAAARRSRRMLDARVLPPRLQPPTSLPRRLQVLVNQLRSGASTINFSTRHRLGLEQSPACPECGAEDSAEHLLLHCPRGDHFRRRSGLAPGDLMGSPEAIIGLAGTEALQRRRRRSSSSDYEAHSRLCWAAPFQRTMSSPTTPTDLYGVLGVGRTANSAEIEAACSRLYSKRPRVCPAEVESPESQRDVMAMCVLSDPVFREVYDRVGEAACQGVLKYAYFFNPPPDVELPEQVRLALASLKGSAAGEAPVHAEIPAELLAPAALAECRRLRGALLARLRAGDSEGACLVVQEVARFLDGAGTPLTAQRDLATEELTGVDPEQVRPADTVQEVSPRDDPNQRKVSSAKRLVDAKAYLTRLGRSIQPEDLRGVRRCLAAVNSPYCLRLECPVVRPLLQDRRIVFALGLKASAAPWWPSLRDDVRRFLAGSWPRVVAVGEVELNWDAERSQRQDQLTAAMEQFLLAKEFGLPVLFRVEGGEPAWAVALGFLRQPEFQTMMSVMLAEDLDLPEAVEAALVSKCHGVFFEVSARCRGSPRAVQRAKRLPRQRLLVTSAAPFGGDPKDPTAIKFVPEALADIPSLCSPLYFQRRLRPGQQWCRDSRYLSTECKADKKGAQRRRRNMEQKLIGLLSTRFPSGLNTVETTNHACIPIVIPHTDHSARFVHRVRTVISDNARELDTVAAYTRSSSIQDILCPSKLSTLTIATSVVRAVLILIDETLPASGCIPTSKHLLRQALGLRRRKPKCTNFCLKCLARVDTADTVCDNCTAALTPDKICTYWQMDVHQKCKPGFLGLGSSEGYCKFKTSISLDSRQDRSYVVCFDGFPAFRHSVMEICPVYLSVVELPDRLKANSVAGVIRFDPLLFVMDAPQRAETIGVKRFNAVHGCAKFYIRTALVDEGKTRFYPRDVAVADVALATKRGFQQPQLCEGPVKWTLTQLLGSNKPDSRAAKYHRVARLAAAQPISWAASRSELLKTLGALLYVPARRRYDDAPNAHCLQFFCAAAAQPRVNNRADARLHRLKRLPTASTATGAATGAATGSAATPFAAFAVALGGSSWRAQQDRARANDGVMRQFGSICQFADAIKAVAVGTLTQWHNQGLQLLNAYVRSGNTRGAESEHTQMLVLRALLRAVFSEEDLCTKSLTGRSRDCVAEKTLDVVQSFLVRIVKAHVPHSRLQLAFRRLRSELMKARRANDQRAEKEPDDPTRKLTRGTDLRQILN</sequence>
<evidence type="ECO:0000256" key="1">
    <source>
        <dbReference type="ARBA" id="ARBA00000077"/>
    </source>
</evidence>
<dbReference type="InterPro" id="IPR002156">
    <property type="entry name" value="RNaseH_domain"/>
</dbReference>
<feature type="domain" description="RNase H type-1" evidence="10">
    <location>
        <begin position="1609"/>
        <end position="1744"/>
    </location>
</feature>
<dbReference type="PANTHER" id="PTHR10642">
    <property type="entry name" value="RIBONUCLEASE H1"/>
    <property type="match status" value="1"/>
</dbReference>
<feature type="coiled-coil region" evidence="8">
    <location>
        <begin position="1165"/>
        <end position="1192"/>
    </location>
</feature>
<evidence type="ECO:0000313" key="11">
    <source>
        <dbReference type="Proteomes" id="UP000095280"/>
    </source>
</evidence>
<organism evidence="11 12">
    <name type="scientific">Macrostomum lignano</name>
    <dbReference type="NCBI Taxonomy" id="282301"/>
    <lineage>
        <taxon>Eukaryota</taxon>
        <taxon>Metazoa</taxon>
        <taxon>Spiralia</taxon>
        <taxon>Lophotrochozoa</taxon>
        <taxon>Platyhelminthes</taxon>
        <taxon>Rhabditophora</taxon>
        <taxon>Macrostomorpha</taxon>
        <taxon>Macrostomida</taxon>
        <taxon>Macrostomidae</taxon>
        <taxon>Macrostomum</taxon>
    </lineage>
</organism>
<evidence type="ECO:0000256" key="7">
    <source>
        <dbReference type="ARBA" id="ARBA00022801"/>
    </source>
</evidence>
<dbReference type="Proteomes" id="UP000095280">
    <property type="component" value="Unplaced"/>
</dbReference>
<dbReference type="InterPro" id="IPR032466">
    <property type="entry name" value="Metal_Hydrolase"/>
</dbReference>
<keyword evidence="8" id="KW-0175">Coiled coil</keyword>
<dbReference type="GO" id="GO:0046872">
    <property type="term" value="F:metal ion binding"/>
    <property type="evidence" value="ECO:0007669"/>
    <property type="project" value="UniProtKB-KW"/>
</dbReference>
<evidence type="ECO:0000256" key="2">
    <source>
        <dbReference type="ARBA" id="ARBA00005300"/>
    </source>
</evidence>
<name>A0A1I8I0H8_9PLAT</name>
<comment type="similarity">
    <text evidence="2">Belongs to the RNase H family.</text>
</comment>
<dbReference type="CDD" id="cd22249">
    <property type="entry name" value="UDM1_RNF168_RNF169-like"/>
    <property type="match status" value="1"/>
</dbReference>
<dbReference type="WBParaSite" id="maker-uti_cns_0009033-snap-gene-0.2-mRNA-1">
    <property type="protein sequence ID" value="maker-uti_cns_0009033-snap-gene-0.2-mRNA-1"/>
    <property type="gene ID" value="maker-uti_cns_0009033-snap-gene-0.2"/>
</dbReference>
<dbReference type="CDD" id="cd09276">
    <property type="entry name" value="Rnase_HI_RT_non_LTR"/>
    <property type="match status" value="2"/>
</dbReference>
<dbReference type="Pfam" id="PF00075">
    <property type="entry name" value="RNase_H"/>
    <property type="match status" value="2"/>
</dbReference>
<dbReference type="Gene3D" id="3.40.50.410">
    <property type="entry name" value="von Willebrand factor, type A domain"/>
    <property type="match status" value="1"/>
</dbReference>
<dbReference type="Gene3D" id="3.20.20.140">
    <property type="entry name" value="Metal-dependent hydrolases"/>
    <property type="match status" value="1"/>
</dbReference>
<dbReference type="SUPFAM" id="SSF53300">
    <property type="entry name" value="vWA-like"/>
    <property type="match status" value="1"/>
</dbReference>
<feature type="region of interest" description="Disordered" evidence="9">
    <location>
        <begin position="2069"/>
        <end position="2103"/>
    </location>
</feature>
<keyword evidence="6" id="KW-0255">Endonuclease</keyword>
<feature type="compositionally biased region" description="Basic and acidic residues" evidence="9">
    <location>
        <begin position="3482"/>
        <end position="3505"/>
    </location>
</feature>
<keyword evidence="4" id="KW-0540">Nuclease</keyword>
<dbReference type="GO" id="GO:0043137">
    <property type="term" value="P:DNA replication, removal of RNA primer"/>
    <property type="evidence" value="ECO:0007669"/>
    <property type="project" value="TreeGrafter"/>
</dbReference>
<dbReference type="InterPro" id="IPR050092">
    <property type="entry name" value="RNase_H"/>
</dbReference>
<feature type="region of interest" description="Disordered" evidence="9">
    <location>
        <begin position="125"/>
        <end position="162"/>
    </location>
</feature>
<dbReference type="InterPro" id="IPR036869">
    <property type="entry name" value="J_dom_sf"/>
</dbReference>
<dbReference type="SUPFAM" id="SSF46565">
    <property type="entry name" value="Chaperone J-domain"/>
    <property type="match status" value="1"/>
</dbReference>
<dbReference type="GO" id="GO:0004523">
    <property type="term" value="F:RNA-DNA hybrid ribonuclease activity"/>
    <property type="evidence" value="ECO:0007669"/>
    <property type="project" value="UniProtKB-EC"/>
</dbReference>
<feature type="region of interest" description="Disordered" evidence="9">
    <location>
        <begin position="1331"/>
        <end position="1362"/>
    </location>
</feature>
<dbReference type="Gene3D" id="3.90.70.10">
    <property type="entry name" value="Cysteine proteinases"/>
    <property type="match status" value="1"/>
</dbReference>
<dbReference type="SUPFAM" id="SSF53098">
    <property type="entry name" value="Ribonuclease H-like"/>
    <property type="match status" value="2"/>
</dbReference>
<dbReference type="InterPro" id="IPR038765">
    <property type="entry name" value="Papain-like_cys_pep_sf"/>
</dbReference>
<evidence type="ECO:0000313" key="12">
    <source>
        <dbReference type="WBParaSite" id="maker-uti_cns_0009033-snap-gene-0.2-mRNA-1"/>
    </source>
</evidence>
<dbReference type="Gene3D" id="3.30.420.10">
    <property type="entry name" value="Ribonuclease H-like superfamily/Ribonuclease H"/>
    <property type="match status" value="2"/>
</dbReference>
<feature type="compositionally biased region" description="Basic and acidic residues" evidence="9">
    <location>
        <begin position="1340"/>
        <end position="1362"/>
    </location>
</feature>
<keyword evidence="11" id="KW-1185">Reference proteome</keyword>
<feature type="region of interest" description="Disordered" evidence="9">
    <location>
        <begin position="3482"/>
        <end position="3511"/>
    </location>
</feature>
<reference evidence="12" key="1">
    <citation type="submission" date="2016-11" db="UniProtKB">
        <authorList>
            <consortium name="WormBaseParasite"/>
        </authorList>
    </citation>
    <scope>IDENTIFICATION</scope>
</reference>
<evidence type="ECO:0000259" key="10">
    <source>
        <dbReference type="PROSITE" id="PS50879"/>
    </source>
</evidence>
<dbReference type="SUPFAM" id="SSF51556">
    <property type="entry name" value="Metallo-dependent hydrolases"/>
    <property type="match status" value="1"/>
</dbReference>
<evidence type="ECO:0000256" key="8">
    <source>
        <dbReference type="SAM" id="Coils"/>
    </source>
</evidence>
<evidence type="ECO:0000256" key="5">
    <source>
        <dbReference type="ARBA" id="ARBA00022723"/>
    </source>
</evidence>
<comment type="catalytic activity">
    <reaction evidence="1">
        <text>Endonucleolytic cleavage to 5'-phosphomonoester.</text>
        <dbReference type="EC" id="3.1.26.4"/>
    </reaction>
</comment>
<evidence type="ECO:0000256" key="3">
    <source>
        <dbReference type="ARBA" id="ARBA00012180"/>
    </source>
</evidence>
<proteinExistence type="inferred from homology"/>
<accession>A0A1I8I0H8</accession>
<dbReference type="PANTHER" id="PTHR10642:SF26">
    <property type="entry name" value="RIBONUCLEASE H1"/>
    <property type="match status" value="1"/>
</dbReference>
<dbReference type="PROSITE" id="PS50879">
    <property type="entry name" value="RNASE_H_1"/>
    <property type="match status" value="2"/>
</dbReference>
<protein>
    <recommendedName>
        <fullName evidence="3">ribonuclease H</fullName>
        <ecNumber evidence="3">3.1.26.4</ecNumber>
    </recommendedName>
</protein>
<dbReference type="InterPro" id="IPR036397">
    <property type="entry name" value="RNaseH_sf"/>
</dbReference>
<dbReference type="GO" id="GO:0003676">
    <property type="term" value="F:nucleic acid binding"/>
    <property type="evidence" value="ECO:0007669"/>
    <property type="project" value="InterPro"/>
</dbReference>
<dbReference type="InterPro" id="IPR036465">
    <property type="entry name" value="vWFA_dom_sf"/>
</dbReference>
<evidence type="ECO:0000256" key="9">
    <source>
        <dbReference type="SAM" id="MobiDB-lite"/>
    </source>
</evidence>
<feature type="coiled-coil region" evidence="8">
    <location>
        <begin position="292"/>
        <end position="320"/>
    </location>
</feature>
<dbReference type="EC" id="3.1.26.4" evidence="3"/>
<evidence type="ECO:0000256" key="6">
    <source>
        <dbReference type="ARBA" id="ARBA00022759"/>
    </source>
</evidence>